<sequence>MGEDVNEGRIIIRLDPGTTLGDIESISWWANTDYGYPPHVDILLDMDGDGAFDGGKKDLVTGESLSGRDDVLVAEFAYQPYRGPGYQYSSPGVPYGHYAPDWQSSYYYPTYDVWVRTFQNATAEMGTAQVNNETVLWLYSGLPGPYPGGFFGTLSDFKEGTVSVIGDADLAEVNASTAVLEIQIEVDNWIGPAKAYVDDVAINGEMLLSELLPPEIVVNEPEAVIYESGEIPVNISARDPFGVTSIWYNVKNSAGAWVYAANRTYTSPTTMSGFLNGDYRFYAWAENALELVGVNSEIRFSVLSGGVKVDLNPDTLNLRSRGRWITARITPPEGYKAEDIDIGTVRLEFSGEIVHADWGNVEGDVLMVKFRRSAVAQILSAGDEVEIKVRGSLENGAAFEGSDTIRVIDPWKSLHMLMKRNNGVSSIGQHKGNRFGLGKSHVNQLGGKDK</sequence>
<proteinExistence type="predicted"/>
<protein>
    <submittedName>
        <fullName evidence="1">Uncharacterized protein</fullName>
    </submittedName>
</protein>
<reference evidence="1 2" key="1">
    <citation type="submission" date="2015-06" db="EMBL/GenBank/DDBJ databases">
        <title>New insights into the roles of widespread benthic archaea in carbon and nitrogen cycling.</title>
        <authorList>
            <person name="Lazar C.S."/>
            <person name="Baker B.J."/>
            <person name="Seitz K.W."/>
            <person name="Hyde A.S."/>
            <person name="Dick G.J."/>
            <person name="Hinrichs K.-U."/>
            <person name="Teske A.P."/>
        </authorList>
    </citation>
    <scope>NUCLEOTIDE SEQUENCE [LARGE SCALE GENOMIC DNA]</scope>
    <source>
        <strain evidence="1">DG-45</strain>
    </source>
</reference>
<comment type="caution">
    <text evidence="1">The sequence shown here is derived from an EMBL/GenBank/DDBJ whole genome shotgun (WGS) entry which is preliminary data.</text>
</comment>
<gene>
    <name evidence="1" type="ORF">AC482_04385</name>
</gene>
<dbReference type="Proteomes" id="UP000037210">
    <property type="component" value="Unassembled WGS sequence"/>
</dbReference>
<dbReference type="EMBL" id="LFWZ01000037">
    <property type="protein sequence ID" value="KON30199.1"/>
    <property type="molecule type" value="Genomic_DNA"/>
</dbReference>
<name>A0A0M0BP47_9ARCH</name>
<evidence type="ECO:0000313" key="1">
    <source>
        <dbReference type="EMBL" id="KON30199.1"/>
    </source>
</evidence>
<dbReference type="AlphaFoldDB" id="A0A0M0BP47"/>
<evidence type="ECO:0000313" key="2">
    <source>
        <dbReference type="Proteomes" id="UP000037210"/>
    </source>
</evidence>
<organism evidence="1 2">
    <name type="scientific">miscellaneous Crenarchaeota group-15 archaeon DG-45</name>
    <dbReference type="NCBI Taxonomy" id="1685127"/>
    <lineage>
        <taxon>Archaea</taxon>
        <taxon>Candidatus Bathyarchaeota</taxon>
        <taxon>MCG-15</taxon>
    </lineage>
</organism>
<accession>A0A0M0BP47</accession>